<keyword evidence="4 8" id="KW-0732">Signal</keyword>
<evidence type="ECO:0000256" key="5">
    <source>
        <dbReference type="ARBA" id="ARBA00022801"/>
    </source>
</evidence>
<dbReference type="GO" id="GO:0046872">
    <property type="term" value="F:metal ion binding"/>
    <property type="evidence" value="ECO:0007669"/>
    <property type="project" value="UniProtKB-KW"/>
</dbReference>
<dbReference type="CDD" id="cd16030">
    <property type="entry name" value="iduronate-2-sulfatase"/>
    <property type="match status" value="1"/>
</dbReference>
<feature type="region of interest" description="Disordered" evidence="7">
    <location>
        <begin position="264"/>
        <end position="292"/>
    </location>
</feature>
<dbReference type="InterPro" id="IPR000917">
    <property type="entry name" value="Sulfatase_N"/>
</dbReference>
<proteinExistence type="inferred from homology"/>
<feature type="chain" id="PRO_5021845149" evidence="8">
    <location>
        <begin position="33"/>
        <end position="516"/>
    </location>
</feature>
<dbReference type="RefSeq" id="WP_145045128.1">
    <property type="nucleotide sequence ID" value="NZ_CP036347.1"/>
</dbReference>
<dbReference type="PANTHER" id="PTHR45953:SF1">
    <property type="entry name" value="IDURONATE 2-SULFATASE"/>
    <property type="match status" value="1"/>
</dbReference>
<keyword evidence="5 10" id="KW-0378">Hydrolase</keyword>
<feature type="compositionally biased region" description="Low complexity" evidence="7">
    <location>
        <begin position="264"/>
        <end position="274"/>
    </location>
</feature>
<feature type="signal peptide" evidence="8">
    <location>
        <begin position="1"/>
        <end position="32"/>
    </location>
</feature>
<evidence type="ECO:0000256" key="3">
    <source>
        <dbReference type="ARBA" id="ARBA00022723"/>
    </source>
</evidence>
<evidence type="ECO:0000256" key="2">
    <source>
        <dbReference type="ARBA" id="ARBA00008779"/>
    </source>
</evidence>
<evidence type="ECO:0000259" key="9">
    <source>
        <dbReference type="Pfam" id="PF00884"/>
    </source>
</evidence>
<accession>A0A517WLV8</accession>
<organism evidence="10 11">
    <name type="scientific">Gimesia chilikensis</name>
    <dbReference type="NCBI Taxonomy" id="2605989"/>
    <lineage>
        <taxon>Bacteria</taxon>
        <taxon>Pseudomonadati</taxon>
        <taxon>Planctomycetota</taxon>
        <taxon>Planctomycetia</taxon>
        <taxon>Planctomycetales</taxon>
        <taxon>Planctomycetaceae</taxon>
        <taxon>Gimesia</taxon>
    </lineage>
</organism>
<dbReference type="AlphaFoldDB" id="A0A517WLV8"/>
<name>A0A517WLV8_9PLAN</name>
<dbReference type="SUPFAM" id="SSF53649">
    <property type="entry name" value="Alkaline phosphatase-like"/>
    <property type="match status" value="1"/>
</dbReference>
<dbReference type="EC" id="3.1.6.6" evidence="10"/>
<dbReference type="InterPro" id="IPR017850">
    <property type="entry name" value="Alkaline_phosphatase_core_sf"/>
</dbReference>
<dbReference type="Pfam" id="PF00884">
    <property type="entry name" value="Sulfatase"/>
    <property type="match status" value="1"/>
</dbReference>
<dbReference type="GO" id="GO:0047753">
    <property type="term" value="F:choline-sulfatase activity"/>
    <property type="evidence" value="ECO:0007669"/>
    <property type="project" value="UniProtKB-EC"/>
</dbReference>
<keyword evidence="6" id="KW-0106">Calcium</keyword>
<evidence type="ECO:0000256" key="1">
    <source>
        <dbReference type="ARBA" id="ARBA00001913"/>
    </source>
</evidence>
<evidence type="ECO:0000256" key="7">
    <source>
        <dbReference type="SAM" id="MobiDB-lite"/>
    </source>
</evidence>
<feature type="domain" description="Sulfatase N-terminal" evidence="9">
    <location>
        <begin position="35"/>
        <end position="401"/>
    </location>
</feature>
<protein>
    <submittedName>
        <fullName evidence="10">Choline-sulfatase</fullName>
        <ecNumber evidence="10">3.1.6.6</ecNumber>
    </submittedName>
</protein>
<evidence type="ECO:0000256" key="4">
    <source>
        <dbReference type="ARBA" id="ARBA00022729"/>
    </source>
</evidence>
<evidence type="ECO:0000256" key="8">
    <source>
        <dbReference type="SAM" id="SignalP"/>
    </source>
</evidence>
<evidence type="ECO:0000313" key="10">
    <source>
        <dbReference type="EMBL" id="QDU06233.1"/>
    </source>
</evidence>
<dbReference type="Gene3D" id="3.40.720.10">
    <property type="entry name" value="Alkaline Phosphatase, subunit A"/>
    <property type="match status" value="1"/>
</dbReference>
<comment type="cofactor">
    <cofactor evidence="1">
        <name>Ca(2+)</name>
        <dbReference type="ChEBI" id="CHEBI:29108"/>
    </cofactor>
</comment>
<dbReference type="Proteomes" id="UP000320722">
    <property type="component" value="Chromosome"/>
</dbReference>
<dbReference type="GO" id="GO:0004423">
    <property type="term" value="F:iduronate-2-sulfatase activity"/>
    <property type="evidence" value="ECO:0007669"/>
    <property type="project" value="InterPro"/>
</dbReference>
<reference evidence="10 11" key="1">
    <citation type="submission" date="2019-02" db="EMBL/GenBank/DDBJ databases">
        <title>Deep-cultivation of Planctomycetes and their phenomic and genomic characterization uncovers novel biology.</title>
        <authorList>
            <person name="Wiegand S."/>
            <person name="Jogler M."/>
            <person name="Boedeker C."/>
            <person name="Pinto D."/>
            <person name="Vollmers J."/>
            <person name="Rivas-Marin E."/>
            <person name="Kohn T."/>
            <person name="Peeters S.H."/>
            <person name="Heuer A."/>
            <person name="Rast P."/>
            <person name="Oberbeckmann S."/>
            <person name="Bunk B."/>
            <person name="Jeske O."/>
            <person name="Meyerdierks A."/>
            <person name="Storesund J.E."/>
            <person name="Kallscheuer N."/>
            <person name="Luecker S."/>
            <person name="Lage O.M."/>
            <person name="Pohl T."/>
            <person name="Merkel B.J."/>
            <person name="Hornburger P."/>
            <person name="Mueller R.-W."/>
            <person name="Bruemmer F."/>
            <person name="Labrenz M."/>
            <person name="Spormann A.M."/>
            <person name="Op den Camp H."/>
            <person name="Overmann J."/>
            <person name="Amann R."/>
            <person name="Jetten M.S.M."/>
            <person name="Mascher T."/>
            <person name="Medema M.H."/>
            <person name="Devos D.P."/>
            <person name="Kaster A.-K."/>
            <person name="Ovreas L."/>
            <person name="Rohde M."/>
            <person name="Galperin M.Y."/>
            <person name="Jogler C."/>
        </authorList>
    </citation>
    <scope>NUCLEOTIDE SEQUENCE [LARGE SCALE GENOMIC DNA]</scope>
    <source>
        <strain evidence="10 11">V6</strain>
    </source>
</reference>
<sequence precursor="true">MILKPHSRNPFLCLLLPILCCLSFLCSTLAAAERPNVLLILVDDLKPALGCYGDPIAQTLNIDALAARGMRFERAYCNQAVCAPSRFTLMLGAHSTSTGLYGLGSQLREIVPDAVTLPQYFAQHGGYRTESLGKVFHIGHGNHGDPASFSVPHFHDKVIEYLDPASTQGGKLTREEAYFTNQHLDRIKSLPRGAAFEAPDVGDIKYADGRVAAETVKRLQSAQERRKQEGTPFFIVAGFARPHLPFSAPKKYWDLYDPSELPLPENEELPANAPKVAGKRGGEITNYSPVPTDRNAKFSEDLKRQLIHGYYASTSFVDAQIGKVLDELNRLGLAENTIVVLWGDHGFHLGDLGIWTKHTNYEQANRIPILIAAPGVTQPGSATQQLAESVDLFPTLAELAGLPAPKVPQPLDGVSLVPVLKNPGARVRNHAYHAYPKQKLGRAIRTERYRLVEWKPYKNPSAPAEYELYDYQTDPLETRNLAQEQPAVVESLKQILTGYPEPLPRKPNRAIKRKAP</sequence>
<dbReference type="GO" id="GO:0005737">
    <property type="term" value="C:cytoplasm"/>
    <property type="evidence" value="ECO:0007669"/>
    <property type="project" value="TreeGrafter"/>
</dbReference>
<comment type="similarity">
    <text evidence="2">Belongs to the sulfatase family.</text>
</comment>
<gene>
    <name evidence="10" type="primary">betC_12</name>
    <name evidence="10" type="ORF">V6x_59850</name>
</gene>
<dbReference type="PANTHER" id="PTHR45953">
    <property type="entry name" value="IDURONATE 2-SULFATASE"/>
    <property type="match status" value="1"/>
</dbReference>
<keyword evidence="3" id="KW-0479">Metal-binding</keyword>
<evidence type="ECO:0000256" key="6">
    <source>
        <dbReference type="ARBA" id="ARBA00022837"/>
    </source>
</evidence>
<evidence type="ECO:0000313" key="11">
    <source>
        <dbReference type="Proteomes" id="UP000320722"/>
    </source>
</evidence>
<dbReference type="EMBL" id="CP036347">
    <property type="protein sequence ID" value="QDU06233.1"/>
    <property type="molecule type" value="Genomic_DNA"/>
</dbReference>
<dbReference type="InterPro" id="IPR035874">
    <property type="entry name" value="IDS"/>
</dbReference>